<feature type="chain" id="PRO_5045077323" evidence="3">
    <location>
        <begin position="27"/>
        <end position="385"/>
    </location>
</feature>
<comment type="similarity">
    <text evidence="1">Belongs to the leucine-binding protein family.</text>
</comment>
<keyword evidence="6" id="KW-1185">Reference proteome</keyword>
<dbReference type="SUPFAM" id="SSF53822">
    <property type="entry name" value="Periplasmic binding protein-like I"/>
    <property type="match status" value="1"/>
</dbReference>
<accession>A0ABN4I0I0</accession>
<dbReference type="Proteomes" id="UP000063429">
    <property type="component" value="Chromosome"/>
</dbReference>
<feature type="signal peptide" evidence="3">
    <location>
        <begin position="1"/>
        <end position="26"/>
    </location>
</feature>
<gene>
    <name evidence="5" type="ORF">F506_19295</name>
</gene>
<evidence type="ECO:0000313" key="5">
    <source>
        <dbReference type="EMBL" id="AKZ64513.1"/>
    </source>
</evidence>
<dbReference type="InterPro" id="IPR028081">
    <property type="entry name" value="Leu-bd"/>
</dbReference>
<dbReference type="EMBL" id="CP011409">
    <property type="protein sequence ID" value="AKZ64513.1"/>
    <property type="molecule type" value="Genomic_DNA"/>
</dbReference>
<dbReference type="PANTHER" id="PTHR47151">
    <property type="entry name" value="LEU/ILE/VAL-BINDING ABC TRANSPORTER SUBUNIT"/>
    <property type="match status" value="1"/>
</dbReference>
<reference evidence="6" key="1">
    <citation type="journal article" date="2015" name="Genome Announc.">
        <title>Complete Genome Sequence of Herbaspirillum hiltneri N3 (DSM 17495), Isolated from Surface-Sterilized Wheat Roots.</title>
        <authorList>
            <person name="Guizelini D."/>
            <person name="Saizaki P.M."/>
            <person name="Coimbra N.A."/>
            <person name="Weiss V.A."/>
            <person name="Faoro H."/>
            <person name="Sfeir M.Z."/>
            <person name="Baura V.A."/>
            <person name="Monteiro R.A."/>
            <person name="Chubatsu L.S."/>
            <person name="Souza E.M."/>
            <person name="Cruz L.M."/>
            <person name="Pedrosa F.O."/>
            <person name="Raittz R.T."/>
            <person name="Marchaukoski J.N."/>
            <person name="Steffens M.B."/>
        </authorList>
    </citation>
    <scope>NUCLEOTIDE SEQUENCE [LARGE SCALE GENOMIC DNA]</scope>
    <source>
        <strain evidence="6">N3</strain>
    </source>
</reference>
<evidence type="ECO:0000256" key="3">
    <source>
        <dbReference type="SAM" id="SignalP"/>
    </source>
</evidence>
<dbReference type="RefSeq" id="WP_053200109.1">
    <property type="nucleotide sequence ID" value="NZ_CP011409.1"/>
</dbReference>
<evidence type="ECO:0000256" key="2">
    <source>
        <dbReference type="ARBA" id="ARBA00022729"/>
    </source>
</evidence>
<name>A0ABN4I0I0_9BURK</name>
<protein>
    <submittedName>
        <fullName evidence="5">Branched-chain amino acid ABC transporter substrate-binding protein</fullName>
    </submittedName>
</protein>
<dbReference type="CDD" id="cd06342">
    <property type="entry name" value="PBP1_ABC_LIVBP-like"/>
    <property type="match status" value="1"/>
</dbReference>
<feature type="domain" description="Leucine-binding protein" evidence="4">
    <location>
        <begin position="32"/>
        <end position="373"/>
    </location>
</feature>
<evidence type="ECO:0000313" key="6">
    <source>
        <dbReference type="Proteomes" id="UP000063429"/>
    </source>
</evidence>
<dbReference type="InterPro" id="IPR028082">
    <property type="entry name" value="Peripla_BP_I"/>
</dbReference>
<dbReference type="Gene3D" id="3.40.50.2300">
    <property type="match status" value="2"/>
</dbReference>
<dbReference type="Pfam" id="PF13458">
    <property type="entry name" value="Peripla_BP_6"/>
    <property type="match status" value="1"/>
</dbReference>
<keyword evidence="2 3" id="KW-0732">Signal</keyword>
<organism evidence="5 6">
    <name type="scientific">Herbaspirillum hiltneri N3</name>
    <dbReference type="NCBI Taxonomy" id="1262470"/>
    <lineage>
        <taxon>Bacteria</taxon>
        <taxon>Pseudomonadati</taxon>
        <taxon>Pseudomonadota</taxon>
        <taxon>Betaproteobacteria</taxon>
        <taxon>Burkholderiales</taxon>
        <taxon>Oxalobacteraceae</taxon>
        <taxon>Herbaspirillum</taxon>
    </lineage>
</organism>
<proteinExistence type="inferred from homology"/>
<evidence type="ECO:0000256" key="1">
    <source>
        <dbReference type="ARBA" id="ARBA00010062"/>
    </source>
</evidence>
<evidence type="ECO:0000259" key="4">
    <source>
        <dbReference type="Pfam" id="PF13458"/>
    </source>
</evidence>
<dbReference type="PANTHER" id="PTHR47151:SF2">
    <property type="entry name" value="AMINO ACID BINDING PROTEIN"/>
    <property type="match status" value="1"/>
</dbReference>
<sequence>MLFPRYRRMLMLCVLSLALYASGAIAGEEVQTVTIGFVGALSGVSESFGKGLANAAELAIFEANRNPFKINGKRVQFRLVRMDDRNDAERARRVATALVQAEVVGVIGGTNSNTSIAVSKIFADAGIPQISPTSSFRRYTDQGFRTTFRMLGIDDDACIYLGEYVVKELHAQRIAVIDNGTTFGVNVSSRFSEVAREHGGVIVSRDSVSDVLMNFGEILRRVKAQDIDAVFFGGYSEQTSMLAKSMLREEVKARLVTSMNGIVGSSFLISSGIAANGTVAQETGMPFNKMPGWKKFEADFSQRFDFQISIMTPYAYDAAHVLMAAVRQANSLNPHKITNALHEISFKGLTGVIAFDAVGNPRSPSYTIYEVQNQKWKPMKTNTMR</sequence>